<feature type="binding site" evidence="12">
    <location>
        <position position="184"/>
    </location>
    <ligand>
        <name>FAD</name>
        <dbReference type="ChEBI" id="CHEBI:57692"/>
    </ligand>
</feature>
<dbReference type="InterPro" id="IPR017938">
    <property type="entry name" value="Riboflavin_synthase-like_b-brl"/>
</dbReference>
<dbReference type="Proteomes" id="UP001431209">
    <property type="component" value="Unassembled WGS sequence"/>
</dbReference>
<evidence type="ECO:0000313" key="17">
    <source>
        <dbReference type="Proteomes" id="UP001431209"/>
    </source>
</evidence>
<evidence type="ECO:0000256" key="1">
    <source>
        <dbReference type="ARBA" id="ARBA00001974"/>
    </source>
</evidence>
<dbReference type="AlphaFoldDB" id="A0AAW2ZJS3"/>
<evidence type="ECO:0000256" key="11">
    <source>
        <dbReference type="ARBA" id="ARBA00023136"/>
    </source>
</evidence>
<sequence>MEFITSNLGVTVAVAVIGLSLVLYFTKSKSPKPTAEKSKVENLNPPISNIPTNSVFYGQKEATIHPKLIEKTVLTSGVCPVKLYRFQLDDPKKSLGLPIGQHIWLTATIDGEEVKRSYTPSSTNDDLGFFDLVVKVYPKGKMSQYLDQLKIGDTLMVSGPKGRFVYEKNKYAKIGMIAGGTGITPMLQVIKEILKHQDDNTQVSLLFGNITEQDIILKEMIEELSDKHPRFKPYHVLNEPPEGWKQGVGFISKQMIQDYMPEAGENMNILMCGPLPMTNGMTKILKEELGYERKHYFCF</sequence>
<dbReference type="PRINTS" id="PR00406">
    <property type="entry name" value="CYTB5RDTASE"/>
</dbReference>
<feature type="transmembrane region" description="Helical" evidence="14">
    <location>
        <begin position="6"/>
        <end position="25"/>
    </location>
</feature>
<dbReference type="InterPro" id="IPR039261">
    <property type="entry name" value="FNR_nucleotide-bd"/>
</dbReference>
<dbReference type="SUPFAM" id="SSF52343">
    <property type="entry name" value="Ferredoxin reductase-like, C-terminal NADP-linked domain"/>
    <property type="match status" value="1"/>
</dbReference>
<evidence type="ECO:0000256" key="2">
    <source>
        <dbReference type="ARBA" id="ARBA00004294"/>
    </source>
</evidence>
<feature type="binding site" evidence="12">
    <location>
        <position position="142"/>
    </location>
    <ligand>
        <name>FAD</name>
        <dbReference type="ChEBI" id="CHEBI:57692"/>
    </ligand>
</feature>
<comment type="cofactor">
    <cofactor evidence="1 12 13">
        <name>FAD</name>
        <dbReference type="ChEBI" id="CHEBI:57692"/>
    </cofactor>
</comment>
<dbReference type="GO" id="GO:0005741">
    <property type="term" value="C:mitochondrial outer membrane"/>
    <property type="evidence" value="ECO:0007669"/>
    <property type="project" value="UniProtKB-SubCell"/>
</dbReference>
<dbReference type="InterPro" id="IPR001834">
    <property type="entry name" value="CBR-like"/>
</dbReference>
<comment type="caution">
    <text evidence="16">The sequence shown here is derived from an EMBL/GenBank/DDBJ whole genome shotgun (WGS) entry which is preliminary data.</text>
</comment>
<evidence type="ECO:0000256" key="5">
    <source>
        <dbReference type="ARBA" id="ARBA00022692"/>
    </source>
</evidence>
<evidence type="ECO:0000259" key="15">
    <source>
        <dbReference type="PROSITE" id="PS51384"/>
    </source>
</evidence>
<organism evidence="16 17">
    <name type="scientific">Acrasis kona</name>
    <dbReference type="NCBI Taxonomy" id="1008807"/>
    <lineage>
        <taxon>Eukaryota</taxon>
        <taxon>Discoba</taxon>
        <taxon>Heterolobosea</taxon>
        <taxon>Tetramitia</taxon>
        <taxon>Eutetramitia</taxon>
        <taxon>Acrasidae</taxon>
        <taxon>Acrasis</taxon>
    </lineage>
</organism>
<evidence type="ECO:0000256" key="9">
    <source>
        <dbReference type="ARBA" id="ARBA00023002"/>
    </source>
</evidence>
<dbReference type="Pfam" id="PF00175">
    <property type="entry name" value="NAD_binding_1"/>
    <property type="match status" value="1"/>
</dbReference>
<dbReference type="Gene3D" id="2.40.30.10">
    <property type="entry name" value="Translation factors"/>
    <property type="match status" value="1"/>
</dbReference>
<dbReference type="EMBL" id="JAOPGA020001572">
    <property type="protein sequence ID" value="KAL0489589.1"/>
    <property type="molecule type" value="Genomic_DNA"/>
</dbReference>
<keyword evidence="8 14" id="KW-1133">Transmembrane helix</keyword>
<dbReference type="GO" id="GO:0090524">
    <property type="term" value="F:cytochrome-b5 reductase activity, acting on NADH"/>
    <property type="evidence" value="ECO:0007669"/>
    <property type="project" value="UniProtKB-EC"/>
</dbReference>
<evidence type="ECO:0000256" key="13">
    <source>
        <dbReference type="RuleBase" id="RU361226"/>
    </source>
</evidence>
<dbReference type="InterPro" id="IPR001433">
    <property type="entry name" value="OxRdtase_FAD/NAD-bd"/>
</dbReference>
<evidence type="ECO:0000256" key="14">
    <source>
        <dbReference type="SAM" id="Phobius"/>
    </source>
</evidence>
<name>A0AAW2ZJS3_9EUKA</name>
<accession>A0AAW2ZJS3</accession>
<evidence type="ECO:0000256" key="6">
    <source>
        <dbReference type="ARBA" id="ARBA00022787"/>
    </source>
</evidence>
<keyword evidence="7 12" id="KW-0274">FAD</keyword>
<protein>
    <recommendedName>
        <fullName evidence="13">NADH-cytochrome b5 reductase</fullName>
        <ecNumber evidence="13">1.6.2.2</ecNumber>
    </recommendedName>
</protein>
<feature type="binding site" evidence="12">
    <location>
        <position position="143"/>
    </location>
    <ligand>
        <name>FAD</name>
        <dbReference type="ChEBI" id="CHEBI:57692"/>
    </ligand>
</feature>
<evidence type="ECO:0000256" key="10">
    <source>
        <dbReference type="ARBA" id="ARBA00023027"/>
    </source>
</evidence>
<keyword evidence="6" id="KW-0496">Mitochondrion</keyword>
<dbReference type="FunFam" id="3.40.50.80:FF:000019">
    <property type="entry name" value="NADH-cytochrome b5 reductase"/>
    <property type="match status" value="1"/>
</dbReference>
<feature type="binding site" evidence="12">
    <location>
        <position position="133"/>
    </location>
    <ligand>
        <name>FAD</name>
        <dbReference type="ChEBI" id="CHEBI:57692"/>
    </ligand>
</feature>
<feature type="binding site" evidence="12">
    <location>
        <position position="135"/>
    </location>
    <ligand>
        <name>FAD</name>
        <dbReference type="ChEBI" id="CHEBI:57692"/>
    </ligand>
</feature>
<proteinExistence type="inferred from homology"/>
<keyword evidence="9 13" id="KW-0560">Oxidoreductase</keyword>
<dbReference type="PANTHER" id="PTHR19370:SF184">
    <property type="entry name" value="NADH-CYTOCHROME B5 REDUCTASE-LIKE"/>
    <property type="match status" value="1"/>
</dbReference>
<keyword evidence="6" id="KW-1000">Mitochondrion outer membrane</keyword>
<evidence type="ECO:0000256" key="7">
    <source>
        <dbReference type="ARBA" id="ARBA00022827"/>
    </source>
</evidence>
<dbReference type="EC" id="1.6.2.2" evidence="13"/>
<dbReference type="CDD" id="cd06183">
    <property type="entry name" value="cyt_b5_reduct_like"/>
    <property type="match status" value="1"/>
</dbReference>
<feature type="binding site" evidence="12">
    <location>
        <position position="116"/>
    </location>
    <ligand>
        <name>FAD</name>
        <dbReference type="ChEBI" id="CHEBI:57692"/>
    </ligand>
</feature>
<comment type="subcellular location">
    <subcellularLocation>
        <location evidence="2">Mitochondrion outer membrane</location>
    </subcellularLocation>
</comment>
<feature type="binding site" evidence="12">
    <location>
        <position position="141"/>
    </location>
    <ligand>
        <name>FAD</name>
        <dbReference type="ChEBI" id="CHEBI:57692"/>
    </ligand>
</feature>
<evidence type="ECO:0000256" key="12">
    <source>
        <dbReference type="PIRSR" id="PIRSR601834-1"/>
    </source>
</evidence>
<dbReference type="PROSITE" id="PS51384">
    <property type="entry name" value="FAD_FR"/>
    <property type="match status" value="1"/>
</dbReference>
<evidence type="ECO:0000256" key="4">
    <source>
        <dbReference type="ARBA" id="ARBA00022630"/>
    </source>
</evidence>
<dbReference type="InterPro" id="IPR017927">
    <property type="entry name" value="FAD-bd_FR_type"/>
</dbReference>
<evidence type="ECO:0000313" key="16">
    <source>
        <dbReference type="EMBL" id="KAL0489589.1"/>
    </source>
</evidence>
<dbReference type="PRINTS" id="PR00371">
    <property type="entry name" value="FPNCR"/>
</dbReference>
<dbReference type="InterPro" id="IPR008333">
    <property type="entry name" value="Cbr1-like_FAD-bd_dom"/>
</dbReference>
<evidence type="ECO:0000256" key="3">
    <source>
        <dbReference type="ARBA" id="ARBA00006105"/>
    </source>
</evidence>
<keyword evidence="5 14" id="KW-0812">Transmembrane</keyword>
<feature type="binding site" evidence="12">
    <location>
        <position position="118"/>
    </location>
    <ligand>
        <name>FAD</name>
        <dbReference type="ChEBI" id="CHEBI:57692"/>
    </ligand>
</feature>
<dbReference type="PANTHER" id="PTHR19370">
    <property type="entry name" value="NADH-CYTOCHROME B5 REDUCTASE"/>
    <property type="match status" value="1"/>
</dbReference>
<reference evidence="16 17" key="1">
    <citation type="submission" date="2024-03" db="EMBL/GenBank/DDBJ databases">
        <title>The Acrasis kona genome and developmental transcriptomes reveal deep origins of eukaryotic multicellular pathways.</title>
        <authorList>
            <person name="Sheikh S."/>
            <person name="Fu C.-J."/>
            <person name="Brown M.W."/>
            <person name="Baldauf S.L."/>
        </authorList>
    </citation>
    <scope>NUCLEOTIDE SEQUENCE [LARGE SCALE GENOMIC DNA]</scope>
    <source>
        <strain evidence="16 17">ATCC MYA-3509</strain>
    </source>
</reference>
<dbReference type="InterPro" id="IPR001709">
    <property type="entry name" value="Flavoprot_Pyr_Nucl_cyt_Rdtase"/>
</dbReference>
<evidence type="ECO:0000256" key="8">
    <source>
        <dbReference type="ARBA" id="ARBA00022989"/>
    </source>
</evidence>
<comment type="similarity">
    <text evidence="3 13">Belongs to the flavoprotein pyridine nucleotide cytochrome reductase family.</text>
</comment>
<gene>
    <name evidence="16" type="ORF">AKO1_009141</name>
</gene>
<dbReference type="SUPFAM" id="SSF63380">
    <property type="entry name" value="Riboflavin synthase domain-like"/>
    <property type="match status" value="1"/>
</dbReference>
<keyword evidence="17" id="KW-1185">Reference proteome</keyword>
<keyword evidence="11 14" id="KW-0472">Membrane</keyword>
<dbReference type="Pfam" id="PF00970">
    <property type="entry name" value="FAD_binding_6"/>
    <property type="match status" value="1"/>
</dbReference>
<keyword evidence="4 12" id="KW-0285">Flavoprotein</keyword>
<dbReference type="Gene3D" id="3.40.50.80">
    <property type="entry name" value="Nucleotide-binding domain of ferredoxin-NADP reductase (FNR) module"/>
    <property type="match status" value="1"/>
</dbReference>
<keyword evidence="10 13" id="KW-0520">NAD</keyword>
<comment type="catalytic activity">
    <reaction evidence="13">
        <text>2 Fe(III)-[cytochrome b5] + NADH = 2 Fe(II)-[cytochrome b5] + NAD(+) + H(+)</text>
        <dbReference type="Rhea" id="RHEA:46680"/>
        <dbReference type="Rhea" id="RHEA-COMP:10438"/>
        <dbReference type="Rhea" id="RHEA-COMP:10439"/>
        <dbReference type="ChEBI" id="CHEBI:15378"/>
        <dbReference type="ChEBI" id="CHEBI:29033"/>
        <dbReference type="ChEBI" id="CHEBI:29034"/>
        <dbReference type="ChEBI" id="CHEBI:57540"/>
        <dbReference type="ChEBI" id="CHEBI:57945"/>
        <dbReference type="EC" id="1.6.2.2"/>
    </reaction>
</comment>
<feature type="domain" description="FAD-binding FR-type" evidence="15">
    <location>
        <begin position="61"/>
        <end position="167"/>
    </location>
</feature>